<evidence type="ECO:0000256" key="1">
    <source>
        <dbReference type="SAM" id="MobiDB-lite"/>
    </source>
</evidence>
<name>A0ABN9S1U1_9DINO</name>
<proteinExistence type="predicted"/>
<feature type="compositionally biased region" description="Low complexity" evidence="1">
    <location>
        <begin position="20"/>
        <end position="32"/>
    </location>
</feature>
<feature type="compositionally biased region" description="Basic and acidic residues" evidence="1">
    <location>
        <begin position="44"/>
        <end position="54"/>
    </location>
</feature>
<protein>
    <submittedName>
        <fullName evidence="2">Uncharacterized protein</fullName>
    </submittedName>
</protein>
<feature type="compositionally biased region" description="Low complexity" evidence="1">
    <location>
        <begin position="116"/>
        <end position="125"/>
    </location>
</feature>
<evidence type="ECO:0000313" key="3">
    <source>
        <dbReference type="Proteomes" id="UP001189429"/>
    </source>
</evidence>
<gene>
    <name evidence="2" type="ORF">PCOR1329_LOCUS25612</name>
</gene>
<dbReference type="Proteomes" id="UP001189429">
    <property type="component" value="Unassembled WGS sequence"/>
</dbReference>
<feature type="non-terminal residue" evidence="2">
    <location>
        <position position="1"/>
    </location>
</feature>
<dbReference type="EMBL" id="CAUYUJ010008969">
    <property type="protein sequence ID" value="CAK0825498.1"/>
    <property type="molecule type" value="Genomic_DNA"/>
</dbReference>
<accession>A0ABN9S1U1</accession>
<keyword evidence="3" id="KW-1185">Reference proteome</keyword>
<reference evidence="2" key="1">
    <citation type="submission" date="2023-10" db="EMBL/GenBank/DDBJ databases">
        <authorList>
            <person name="Chen Y."/>
            <person name="Shah S."/>
            <person name="Dougan E. K."/>
            <person name="Thang M."/>
            <person name="Chan C."/>
        </authorList>
    </citation>
    <scope>NUCLEOTIDE SEQUENCE [LARGE SCALE GENOMIC DNA]</scope>
</reference>
<sequence>GTPTRASRPGSGCAARPRRAVAAAAASGPGSVDVERAAPVGQPRPREVEARASRREATWRIFPAPALLASAWHRSHVKPPSLFPSLLRRLPPCKCSNVLGGVPALAPPASRKAGRLARAGAARDSAGQERPRQGQADECTRWCF</sequence>
<feature type="region of interest" description="Disordered" evidence="1">
    <location>
        <begin position="1"/>
        <end position="54"/>
    </location>
</feature>
<organism evidence="2 3">
    <name type="scientific">Prorocentrum cordatum</name>
    <dbReference type="NCBI Taxonomy" id="2364126"/>
    <lineage>
        <taxon>Eukaryota</taxon>
        <taxon>Sar</taxon>
        <taxon>Alveolata</taxon>
        <taxon>Dinophyceae</taxon>
        <taxon>Prorocentrales</taxon>
        <taxon>Prorocentraceae</taxon>
        <taxon>Prorocentrum</taxon>
    </lineage>
</organism>
<comment type="caution">
    <text evidence="2">The sequence shown here is derived from an EMBL/GenBank/DDBJ whole genome shotgun (WGS) entry which is preliminary data.</text>
</comment>
<evidence type="ECO:0000313" key="2">
    <source>
        <dbReference type="EMBL" id="CAK0825498.1"/>
    </source>
</evidence>
<feature type="region of interest" description="Disordered" evidence="1">
    <location>
        <begin position="104"/>
        <end position="144"/>
    </location>
</feature>